<reference evidence="7" key="1">
    <citation type="submission" date="2015-09" db="EMBL/GenBank/DDBJ databases">
        <title>De novo assembly of Pectinophora gossypiella (Pink Bollworm) gut transcriptome.</title>
        <authorList>
            <person name="Tassone E.E."/>
        </authorList>
    </citation>
    <scope>NUCLEOTIDE SEQUENCE</scope>
</reference>
<keyword evidence="2 4" id="KW-0863">Zinc-finger</keyword>
<keyword evidence="3" id="KW-0862">Zinc</keyword>
<dbReference type="GO" id="GO:0006511">
    <property type="term" value="P:ubiquitin-dependent protein catabolic process"/>
    <property type="evidence" value="ECO:0007669"/>
    <property type="project" value="TreeGrafter"/>
</dbReference>
<dbReference type="GO" id="GO:0008270">
    <property type="term" value="F:zinc ion binding"/>
    <property type="evidence" value="ECO:0007669"/>
    <property type="project" value="UniProtKB-KW"/>
</dbReference>
<dbReference type="PANTHER" id="PTHR47094:SF1">
    <property type="entry name" value="RING-TYPE E3 UBIQUITIN TRANSFERASE"/>
    <property type="match status" value="1"/>
</dbReference>
<feature type="region of interest" description="Disordered" evidence="5">
    <location>
        <begin position="428"/>
        <end position="457"/>
    </location>
</feature>
<evidence type="ECO:0000256" key="3">
    <source>
        <dbReference type="ARBA" id="ARBA00022833"/>
    </source>
</evidence>
<dbReference type="PROSITE" id="PS50089">
    <property type="entry name" value="ZF_RING_2"/>
    <property type="match status" value="1"/>
</dbReference>
<feature type="compositionally biased region" description="Polar residues" evidence="5">
    <location>
        <begin position="584"/>
        <end position="608"/>
    </location>
</feature>
<gene>
    <name evidence="7" type="ORF">g.12712</name>
</gene>
<feature type="compositionally biased region" description="Low complexity" evidence="5">
    <location>
        <begin position="543"/>
        <end position="552"/>
    </location>
</feature>
<organism evidence="7">
    <name type="scientific">Pectinophora gossypiella</name>
    <name type="common">Cotton pink bollworm</name>
    <name type="synonym">Depressaria gossypiella</name>
    <dbReference type="NCBI Taxonomy" id="13191"/>
    <lineage>
        <taxon>Eukaryota</taxon>
        <taxon>Metazoa</taxon>
        <taxon>Ecdysozoa</taxon>
        <taxon>Arthropoda</taxon>
        <taxon>Hexapoda</taxon>
        <taxon>Insecta</taxon>
        <taxon>Pterygota</taxon>
        <taxon>Neoptera</taxon>
        <taxon>Endopterygota</taxon>
        <taxon>Lepidoptera</taxon>
        <taxon>Glossata</taxon>
        <taxon>Ditrysia</taxon>
        <taxon>Gelechioidea</taxon>
        <taxon>Gelechiidae</taxon>
        <taxon>Apatetrinae</taxon>
        <taxon>Pectinophora</taxon>
    </lineage>
</organism>
<dbReference type="EMBL" id="GDQN01011418">
    <property type="protein sequence ID" value="JAT79636.1"/>
    <property type="molecule type" value="Transcribed_RNA"/>
</dbReference>
<evidence type="ECO:0000256" key="1">
    <source>
        <dbReference type="ARBA" id="ARBA00022723"/>
    </source>
</evidence>
<feature type="compositionally biased region" description="Polar residues" evidence="5">
    <location>
        <begin position="431"/>
        <end position="457"/>
    </location>
</feature>
<proteinExistence type="predicted"/>
<evidence type="ECO:0000256" key="5">
    <source>
        <dbReference type="SAM" id="MobiDB-lite"/>
    </source>
</evidence>
<dbReference type="AlphaFoldDB" id="A0A1E1VY28"/>
<evidence type="ECO:0000256" key="4">
    <source>
        <dbReference type="PROSITE-ProRule" id="PRU00175"/>
    </source>
</evidence>
<dbReference type="OrthoDB" id="6105938at2759"/>
<dbReference type="GO" id="GO:0140082">
    <property type="term" value="F:SUMO-ubiquitin ligase activity"/>
    <property type="evidence" value="ECO:0007669"/>
    <property type="project" value="TreeGrafter"/>
</dbReference>
<name>A0A1E1VY28_PECGO</name>
<feature type="region of interest" description="Disordered" evidence="5">
    <location>
        <begin position="543"/>
        <end position="608"/>
    </location>
</feature>
<dbReference type="GO" id="GO:0032183">
    <property type="term" value="F:SUMO binding"/>
    <property type="evidence" value="ECO:0007669"/>
    <property type="project" value="TreeGrafter"/>
</dbReference>
<feature type="compositionally biased region" description="Polar residues" evidence="5">
    <location>
        <begin position="17"/>
        <end position="28"/>
    </location>
</feature>
<dbReference type="PANTHER" id="PTHR47094">
    <property type="entry name" value="ELFLESS, ISOFORM B"/>
    <property type="match status" value="1"/>
</dbReference>
<feature type="compositionally biased region" description="Basic residues" evidence="5">
    <location>
        <begin position="34"/>
        <end position="43"/>
    </location>
</feature>
<dbReference type="InterPro" id="IPR017907">
    <property type="entry name" value="Znf_RING_CS"/>
</dbReference>
<dbReference type="InterPro" id="IPR001841">
    <property type="entry name" value="Znf_RING"/>
</dbReference>
<feature type="region of interest" description="Disordered" evidence="5">
    <location>
        <begin position="1"/>
        <end position="86"/>
    </location>
</feature>
<dbReference type="PROSITE" id="PS00518">
    <property type="entry name" value="ZF_RING_1"/>
    <property type="match status" value="1"/>
</dbReference>
<evidence type="ECO:0000313" key="7">
    <source>
        <dbReference type="EMBL" id="JAT79636.1"/>
    </source>
</evidence>
<dbReference type="InterPro" id="IPR049627">
    <property type="entry name" value="SLX8"/>
</dbReference>
<dbReference type="Gene3D" id="3.30.40.10">
    <property type="entry name" value="Zinc/RING finger domain, C3HC4 (zinc finger)"/>
    <property type="match status" value="1"/>
</dbReference>
<feature type="region of interest" description="Disordered" evidence="5">
    <location>
        <begin position="98"/>
        <end position="128"/>
    </location>
</feature>
<dbReference type="GO" id="GO:0061630">
    <property type="term" value="F:ubiquitin protein ligase activity"/>
    <property type="evidence" value="ECO:0007669"/>
    <property type="project" value="InterPro"/>
</dbReference>
<dbReference type="SUPFAM" id="SSF57850">
    <property type="entry name" value="RING/U-box"/>
    <property type="match status" value="1"/>
</dbReference>
<feature type="compositionally biased region" description="Polar residues" evidence="5">
    <location>
        <begin position="55"/>
        <end position="74"/>
    </location>
</feature>
<dbReference type="SMART" id="SM00184">
    <property type="entry name" value="RING"/>
    <property type="match status" value="1"/>
</dbReference>
<accession>A0A1E1VY28</accession>
<dbReference type="Pfam" id="PF13923">
    <property type="entry name" value="zf-C3HC4_2"/>
    <property type="match status" value="1"/>
</dbReference>
<feature type="domain" description="RING-type" evidence="6">
    <location>
        <begin position="613"/>
        <end position="654"/>
    </location>
</feature>
<dbReference type="InterPro" id="IPR013083">
    <property type="entry name" value="Znf_RING/FYVE/PHD"/>
</dbReference>
<feature type="compositionally biased region" description="Polar residues" evidence="5">
    <location>
        <begin position="553"/>
        <end position="570"/>
    </location>
</feature>
<sequence length="667" mass="73964">MPKSLDKTKGAKRKKTPNNSTANTESDTSLSKPGPKKKKLQKKRAIEGIGMSKQLAAQVQNKRQSRTCRPSKTNAAPRVCGNGKPMPSLAELEAMYATDSDDDGDPPKTAPAEERCVTPEQKPIITDEQNLNSPTTLKLITSKVIDLLSKTIVLDDDVPKPIKPQKRPKKSDIPYIVGCRERKQVPWAPKTKFCVGSEKYGVEDSCSSDDEDCCPKKRRKRGEKMNLSKSIFNAKSDEIAERLKEHENLEIVRNCSPGSNETVTYEFNDGSTNRYFEPLPSTSRDEETIMQNEKRFNESLQCESTSNDSQNYVEVIEVPCETIVINDTLTNRETSLSHEQTLDDDCCILVEPETKRKKNEIDNYIKTDSPQEDIYSSIDLTQTFDSEVYVIGDDDIDDVIAQNKAILGADLKGKHDELPSVIVVNPDDTKVQSSNNQDTSHTDENIPQTGTISPVNCNDTVNIPSDNIATDQTPRSISNEIFNVVNNFFTQSQASPSTGTQAQEITRSRISSFVSWMSSIAFSGRQNQNNVANTSDVIFVDNTQTQRQNNQNPIPNTETSHLTSINNRILSNSPSRRKRSNNNTQPSPSDRTPQILSNKPHQDSQPSRSLGDCPICMDSLASTTVASTICGHVFCMACIKAAVKANGKKCPTCRKALKGVGYHQLFL</sequence>
<evidence type="ECO:0000256" key="2">
    <source>
        <dbReference type="ARBA" id="ARBA00022771"/>
    </source>
</evidence>
<evidence type="ECO:0000259" key="6">
    <source>
        <dbReference type="PROSITE" id="PS50089"/>
    </source>
</evidence>
<protein>
    <recommendedName>
        <fullName evidence="6">RING-type domain-containing protein</fullName>
    </recommendedName>
</protein>
<dbReference type="GO" id="GO:0033768">
    <property type="term" value="C:SUMO-targeted ubiquitin ligase complex"/>
    <property type="evidence" value="ECO:0007669"/>
    <property type="project" value="TreeGrafter"/>
</dbReference>
<keyword evidence="1" id="KW-0479">Metal-binding</keyword>